<accession>A0ABN7W3T8</accession>
<proteinExistence type="predicted"/>
<feature type="compositionally biased region" description="Basic residues" evidence="1">
    <location>
        <begin position="7"/>
        <end position="18"/>
    </location>
</feature>
<comment type="caution">
    <text evidence="2">The sequence shown here is derived from an EMBL/GenBank/DDBJ whole genome shotgun (WGS) entry which is preliminary data.</text>
</comment>
<sequence>MSSRSRSITKKSHVRSSARRTWSVHEKLIVVHYFERIQNVRATTKRFDIEPKQ</sequence>
<protein>
    <submittedName>
        <fullName evidence="2">39421_t:CDS:1</fullName>
    </submittedName>
</protein>
<gene>
    <name evidence="2" type="ORF">GMARGA_LOCUS25950</name>
</gene>
<evidence type="ECO:0000313" key="2">
    <source>
        <dbReference type="EMBL" id="CAG8814068.1"/>
    </source>
</evidence>
<dbReference type="Proteomes" id="UP000789901">
    <property type="component" value="Unassembled WGS sequence"/>
</dbReference>
<evidence type="ECO:0000313" key="3">
    <source>
        <dbReference type="Proteomes" id="UP000789901"/>
    </source>
</evidence>
<keyword evidence="3" id="KW-1185">Reference proteome</keyword>
<organism evidence="2 3">
    <name type="scientific">Gigaspora margarita</name>
    <dbReference type="NCBI Taxonomy" id="4874"/>
    <lineage>
        <taxon>Eukaryota</taxon>
        <taxon>Fungi</taxon>
        <taxon>Fungi incertae sedis</taxon>
        <taxon>Mucoromycota</taxon>
        <taxon>Glomeromycotina</taxon>
        <taxon>Glomeromycetes</taxon>
        <taxon>Diversisporales</taxon>
        <taxon>Gigasporaceae</taxon>
        <taxon>Gigaspora</taxon>
    </lineage>
</organism>
<feature type="non-terminal residue" evidence="2">
    <location>
        <position position="53"/>
    </location>
</feature>
<dbReference type="EMBL" id="CAJVQB010029447">
    <property type="protein sequence ID" value="CAG8814068.1"/>
    <property type="molecule type" value="Genomic_DNA"/>
</dbReference>
<reference evidence="2 3" key="1">
    <citation type="submission" date="2021-06" db="EMBL/GenBank/DDBJ databases">
        <authorList>
            <person name="Kallberg Y."/>
            <person name="Tangrot J."/>
            <person name="Rosling A."/>
        </authorList>
    </citation>
    <scope>NUCLEOTIDE SEQUENCE [LARGE SCALE GENOMIC DNA]</scope>
    <source>
        <strain evidence="2 3">120-4 pot B 10/14</strain>
    </source>
</reference>
<name>A0ABN7W3T8_GIGMA</name>
<feature type="region of interest" description="Disordered" evidence="1">
    <location>
        <begin position="1"/>
        <end position="20"/>
    </location>
</feature>
<evidence type="ECO:0000256" key="1">
    <source>
        <dbReference type="SAM" id="MobiDB-lite"/>
    </source>
</evidence>